<organism evidence="10">
    <name type="scientific">Capitella teleta</name>
    <name type="common">Polychaete worm</name>
    <dbReference type="NCBI Taxonomy" id="283909"/>
    <lineage>
        <taxon>Eukaryota</taxon>
        <taxon>Metazoa</taxon>
        <taxon>Spiralia</taxon>
        <taxon>Lophotrochozoa</taxon>
        <taxon>Annelida</taxon>
        <taxon>Polychaeta</taxon>
        <taxon>Sedentaria</taxon>
        <taxon>Scolecida</taxon>
        <taxon>Capitellidae</taxon>
        <taxon>Capitella</taxon>
    </lineage>
</organism>
<evidence type="ECO:0000256" key="6">
    <source>
        <dbReference type="ARBA" id="ARBA00023034"/>
    </source>
</evidence>
<keyword evidence="6 9" id="KW-0333">Golgi apparatus</keyword>
<evidence type="ECO:0000313" key="12">
    <source>
        <dbReference type="Proteomes" id="UP000014760"/>
    </source>
</evidence>
<dbReference type="PANTHER" id="PTHR12137">
    <property type="entry name" value="CARBOHYDRATE SULFOTRANSFERASE"/>
    <property type="match status" value="1"/>
</dbReference>
<evidence type="ECO:0000256" key="2">
    <source>
        <dbReference type="ARBA" id="ARBA00006339"/>
    </source>
</evidence>
<dbReference type="EMBL" id="KB309187">
    <property type="protein sequence ID" value="ELT95230.1"/>
    <property type="molecule type" value="Genomic_DNA"/>
</dbReference>
<keyword evidence="3 9" id="KW-0808">Transferase</keyword>
<accession>R7TW61</accession>
<dbReference type="PANTHER" id="PTHR12137:SF54">
    <property type="entry name" value="CARBOHYDRATE SULFOTRANSFERASE"/>
    <property type="match status" value="1"/>
</dbReference>
<reference evidence="10 12" key="2">
    <citation type="journal article" date="2013" name="Nature">
        <title>Insights into bilaterian evolution from three spiralian genomes.</title>
        <authorList>
            <person name="Simakov O."/>
            <person name="Marletaz F."/>
            <person name="Cho S.J."/>
            <person name="Edsinger-Gonzales E."/>
            <person name="Havlak P."/>
            <person name="Hellsten U."/>
            <person name="Kuo D.H."/>
            <person name="Larsson T."/>
            <person name="Lv J."/>
            <person name="Arendt D."/>
            <person name="Savage R."/>
            <person name="Osoegawa K."/>
            <person name="de Jong P."/>
            <person name="Grimwood J."/>
            <person name="Chapman J.A."/>
            <person name="Shapiro H."/>
            <person name="Aerts A."/>
            <person name="Otillar R.P."/>
            <person name="Terry A.Y."/>
            <person name="Boore J.L."/>
            <person name="Grigoriev I.V."/>
            <person name="Lindberg D.R."/>
            <person name="Seaver E.C."/>
            <person name="Weisblat D.A."/>
            <person name="Putnam N.H."/>
            <person name="Rokhsar D.S."/>
        </authorList>
    </citation>
    <scope>NUCLEOTIDE SEQUENCE</scope>
    <source>
        <strain evidence="10 12">I ESC-2004</strain>
    </source>
</reference>
<dbReference type="SUPFAM" id="SSF52540">
    <property type="entry name" value="P-loop containing nucleoside triphosphate hydrolases"/>
    <property type="match status" value="1"/>
</dbReference>
<sequence length="240" mass="28401">MAFYVHLAPLQISSPITYANDNSTGHANPTAIGCTNHMCSQEQRFQLLKSHCEKNPQLKDSYDEEDSQSYSHLLVDDKHKLLYCALPKAASTTFYNMFYFSYTGKLLKQVHCKSCWEEQGLVFLNQFSKPERDQRLRDYYKIMVVRHPLDRLVSGWNGKYTRPYSHATWRLHGPRMIEMFRKLQENTTLQQEIEKGATFDEFVRYVNYLETTDGEDHNQHWRPHHRLCHPCSIHYDLMSK</sequence>
<reference evidence="12" key="1">
    <citation type="submission" date="2012-12" db="EMBL/GenBank/DDBJ databases">
        <authorList>
            <person name="Hellsten U."/>
            <person name="Grimwood J."/>
            <person name="Chapman J.A."/>
            <person name="Shapiro H."/>
            <person name="Aerts A."/>
            <person name="Otillar R.P."/>
            <person name="Terry A.Y."/>
            <person name="Boore J.L."/>
            <person name="Simakov O."/>
            <person name="Marletaz F."/>
            <person name="Cho S.-J."/>
            <person name="Edsinger-Gonzales E."/>
            <person name="Havlak P."/>
            <person name="Kuo D.-H."/>
            <person name="Larsson T."/>
            <person name="Lv J."/>
            <person name="Arendt D."/>
            <person name="Savage R."/>
            <person name="Osoegawa K."/>
            <person name="de Jong P."/>
            <person name="Lindberg D.R."/>
            <person name="Seaver E.C."/>
            <person name="Weisblat D.A."/>
            <person name="Putnam N.H."/>
            <person name="Grigoriev I.V."/>
            <person name="Rokhsar D.S."/>
        </authorList>
    </citation>
    <scope>NUCLEOTIDE SEQUENCE</scope>
    <source>
        <strain evidence="12">I ESC-2004</strain>
    </source>
</reference>
<dbReference type="OMA" id="CWTSEDS"/>
<dbReference type="EC" id="2.8.2.-" evidence="9"/>
<dbReference type="STRING" id="283909.R7TW61"/>
<evidence type="ECO:0000256" key="9">
    <source>
        <dbReference type="RuleBase" id="RU364020"/>
    </source>
</evidence>
<protein>
    <recommendedName>
        <fullName evidence="9">Carbohydrate sulfotransferase</fullName>
        <ecNumber evidence="9">2.8.2.-</ecNumber>
    </recommendedName>
</protein>
<keyword evidence="12" id="KW-1185">Reference proteome</keyword>
<dbReference type="HOGENOM" id="CLU_043398_1_2_1"/>
<keyword evidence="8 9" id="KW-0325">Glycoprotein</keyword>
<dbReference type="Proteomes" id="UP000014760">
    <property type="component" value="Unassembled WGS sequence"/>
</dbReference>
<dbReference type="GO" id="GO:0000139">
    <property type="term" value="C:Golgi membrane"/>
    <property type="evidence" value="ECO:0007669"/>
    <property type="project" value="UniProtKB-SubCell"/>
</dbReference>
<comment type="similarity">
    <text evidence="2 9">Belongs to the sulfotransferase 2 family.</text>
</comment>
<evidence type="ECO:0000256" key="5">
    <source>
        <dbReference type="ARBA" id="ARBA00022989"/>
    </source>
</evidence>
<dbReference type="AlphaFoldDB" id="R7TW61"/>
<reference evidence="11" key="3">
    <citation type="submission" date="2015-06" db="UniProtKB">
        <authorList>
            <consortium name="EnsemblMetazoa"/>
        </authorList>
    </citation>
    <scope>IDENTIFICATION</scope>
</reference>
<evidence type="ECO:0000256" key="8">
    <source>
        <dbReference type="ARBA" id="ARBA00023180"/>
    </source>
</evidence>
<proteinExistence type="inferred from homology"/>
<name>R7TW61_CAPTE</name>
<evidence type="ECO:0000313" key="11">
    <source>
        <dbReference type="EnsemblMetazoa" id="CapteP134308"/>
    </source>
</evidence>
<dbReference type="Pfam" id="PF03567">
    <property type="entry name" value="Sulfotransfer_2"/>
    <property type="match status" value="1"/>
</dbReference>
<dbReference type="GO" id="GO:0016051">
    <property type="term" value="P:carbohydrate biosynthetic process"/>
    <property type="evidence" value="ECO:0007669"/>
    <property type="project" value="InterPro"/>
</dbReference>
<dbReference type="EnsemblMetazoa" id="CapteT134308">
    <property type="protein sequence ID" value="CapteP134308"/>
    <property type="gene ID" value="CapteG134308"/>
</dbReference>
<dbReference type="OrthoDB" id="2019940at2759"/>
<evidence type="ECO:0000313" key="10">
    <source>
        <dbReference type="EMBL" id="ELT95230.1"/>
    </source>
</evidence>
<dbReference type="InterPro" id="IPR018011">
    <property type="entry name" value="Carb_sulfotrans_8-10"/>
</dbReference>
<keyword evidence="9" id="KW-0119">Carbohydrate metabolism</keyword>
<dbReference type="Gene3D" id="3.40.50.300">
    <property type="entry name" value="P-loop containing nucleotide triphosphate hydrolases"/>
    <property type="match status" value="1"/>
</dbReference>
<dbReference type="InterPro" id="IPR027417">
    <property type="entry name" value="P-loop_NTPase"/>
</dbReference>
<comment type="subcellular location">
    <subcellularLocation>
        <location evidence="1 9">Golgi apparatus membrane</location>
        <topology evidence="1 9">Single-pass type II membrane protein</topology>
    </subcellularLocation>
</comment>
<evidence type="ECO:0000256" key="1">
    <source>
        <dbReference type="ARBA" id="ARBA00004323"/>
    </source>
</evidence>
<dbReference type="InterPro" id="IPR005331">
    <property type="entry name" value="Sulfotransferase"/>
</dbReference>
<evidence type="ECO:0000256" key="7">
    <source>
        <dbReference type="ARBA" id="ARBA00023136"/>
    </source>
</evidence>
<evidence type="ECO:0000256" key="3">
    <source>
        <dbReference type="ARBA" id="ARBA00022679"/>
    </source>
</evidence>
<keyword evidence="4" id="KW-0812">Transmembrane</keyword>
<gene>
    <name evidence="10" type="ORF">CAPTEDRAFT_134308</name>
</gene>
<keyword evidence="9" id="KW-0735">Signal-anchor</keyword>
<keyword evidence="7" id="KW-0472">Membrane</keyword>
<evidence type="ECO:0000256" key="4">
    <source>
        <dbReference type="ARBA" id="ARBA00022692"/>
    </source>
</evidence>
<keyword evidence="5" id="KW-1133">Transmembrane helix</keyword>
<dbReference type="EMBL" id="AMQN01011920">
    <property type="status" value="NOT_ANNOTATED_CDS"/>
    <property type="molecule type" value="Genomic_DNA"/>
</dbReference>
<dbReference type="GO" id="GO:0008146">
    <property type="term" value="F:sulfotransferase activity"/>
    <property type="evidence" value="ECO:0007669"/>
    <property type="project" value="InterPro"/>
</dbReference>